<evidence type="ECO:0000313" key="3">
    <source>
        <dbReference type="Proteomes" id="UP000261540"/>
    </source>
</evidence>
<evidence type="ECO:0000313" key="2">
    <source>
        <dbReference type="Ensembl" id="ENSPKIP00000031703.1"/>
    </source>
</evidence>
<sequence>HRSGSEWGGRSSQSRHSSYWMNGEPNDQNGKEDCVEIMNLSGTVLNWNDLPSTKSQHACPGFFRPFQY</sequence>
<feature type="region of interest" description="Disordered" evidence="1">
    <location>
        <begin position="1"/>
        <end position="32"/>
    </location>
</feature>
<proteinExistence type="predicted"/>
<keyword evidence="3" id="KW-1185">Reference proteome</keyword>
<dbReference type="Proteomes" id="UP000261540">
    <property type="component" value="Unplaced"/>
</dbReference>
<evidence type="ECO:0000256" key="1">
    <source>
        <dbReference type="SAM" id="MobiDB-lite"/>
    </source>
</evidence>
<reference evidence="2" key="1">
    <citation type="submission" date="2025-08" db="UniProtKB">
        <authorList>
            <consortium name="Ensembl"/>
        </authorList>
    </citation>
    <scope>IDENTIFICATION</scope>
</reference>
<dbReference type="Ensembl" id="ENSPKIT00000012555.1">
    <property type="protein sequence ID" value="ENSPKIP00000031703.1"/>
    <property type="gene ID" value="ENSPKIG00000012079.1"/>
</dbReference>
<dbReference type="AlphaFoldDB" id="A0A3B3SMY5"/>
<protein>
    <recommendedName>
        <fullName evidence="4">C-type lectin domain-containing protein</fullName>
    </recommendedName>
</protein>
<reference evidence="2" key="2">
    <citation type="submission" date="2025-09" db="UniProtKB">
        <authorList>
            <consortium name="Ensembl"/>
        </authorList>
    </citation>
    <scope>IDENTIFICATION</scope>
</reference>
<dbReference type="Gene3D" id="3.10.100.10">
    <property type="entry name" value="Mannose-Binding Protein A, subunit A"/>
    <property type="match status" value="1"/>
</dbReference>
<organism evidence="2 3">
    <name type="scientific">Paramormyrops kingsleyae</name>
    <dbReference type="NCBI Taxonomy" id="1676925"/>
    <lineage>
        <taxon>Eukaryota</taxon>
        <taxon>Metazoa</taxon>
        <taxon>Chordata</taxon>
        <taxon>Craniata</taxon>
        <taxon>Vertebrata</taxon>
        <taxon>Euteleostomi</taxon>
        <taxon>Actinopterygii</taxon>
        <taxon>Neopterygii</taxon>
        <taxon>Teleostei</taxon>
        <taxon>Osteoglossocephala</taxon>
        <taxon>Osteoglossomorpha</taxon>
        <taxon>Osteoglossiformes</taxon>
        <taxon>Mormyridae</taxon>
        <taxon>Paramormyrops</taxon>
    </lineage>
</organism>
<accession>A0A3B3SMY5</accession>
<dbReference type="SUPFAM" id="SSF56436">
    <property type="entry name" value="C-type lectin-like"/>
    <property type="match status" value="1"/>
</dbReference>
<name>A0A3B3SMY5_9TELE</name>
<feature type="compositionally biased region" description="Polar residues" evidence="1">
    <location>
        <begin position="10"/>
        <end position="28"/>
    </location>
</feature>
<evidence type="ECO:0008006" key="4">
    <source>
        <dbReference type="Google" id="ProtNLM"/>
    </source>
</evidence>
<dbReference type="InterPro" id="IPR016187">
    <property type="entry name" value="CTDL_fold"/>
</dbReference>
<dbReference type="InterPro" id="IPR016186">
    <property type="entry name" value="C-type_lectin-like/link_sf"/>
</dbReference>